<reference evidence="2 3" key="1">
    <citation type="submission" date="2020-05" db="EMBL/GenBank/DDBJ databases">
        <title>Aquirufa sp. strain 15G-AUS-rot a new Aquirufa species.</title>
        <authorList>
            <person name="Pitt A."/>
            <person name="Hahn M.W."/>
        </authorList>
    </citation>
    <scope>NUCLEOTIDE SEQUENCE [LARGE SCALE GENOMIC DNA]</scope>
    <source>
        <strain evidence="2 3">15G-AUS-rot</strain>
    </source>
</reference>
<keyword evidence="3" id="KW-1185">Reference proteome</keyword>
<keyword evidence="1" id="KW-1133">Transmembrane helix</keyword>
<accession>A0A7D4Q3W0</accession>
<organism evidence="2 3">
    <name type="scientific">Aquiluna borgnonia</name>
    <dbReference type="NCBI Taxonomy" id="2499157"/>
    <lineage>
        <taxon>Bacteria</taxon>
        <taxon>Bacillati</taxon>
        <taxon>Actinomycetota</taxon>
        <taxon>Actinomycetes</taxon>
        <taxon>Micrococcales</taxon>
        <taxon>Microbacteriaceae</taxon>
        <taxon>Luna cluster</taxon>
        <taxon>Luna-1 subcluster</taxon>
        <taxon>Aquiluna</taxon>
    </lineage>
</organism>
<dbReference type="Proteomes" id="UP000501003">
    <property type="component" value="Chromosome"/>
</dbReference>
<feature type="transmembrane region" description="Helical" evidence="1">
    <location>
        <begin position="88"/>
        <end position="108"/>
    </location>
</feature>
<feature type="transmembrane region" description="Helical" evidence="1">
    <location>
        <begin position="57"/>
        <end position="76"/>
    </location>
</feature>
<gene>
    <name evidence="2" type="ORF">HRU87_02390</name>
</gene>
<protein>
    <submittedName>
        <fullName evidence="2">Uncharacterized protein</fullName>
    </submittedName>
</protein>
<evidence type="ECO:0000313" key="2">
    <source>
        <dbReference type="EMBL" id="QKJ25069.1"/>
    </source>
</evidence>
<sequence>MRQLPLVLSGIALGVLTALVGTVLHQTQLLNLPLGLALSLVLVFWLGVLTRNPKTKSWGFALALSVAVYLLGSEGIQDSLIPASTLGYVWAYGSISLALLVAMFPRLTKLSASDTSDRSENRD</sequence>
<dbReference type="KEGG" id="aqg:HRU87_02390"/>
<dbReference type="AlphaFoldDB" id="A0A7D4Q3W0"/>
<name>A0A7D4Q3W0_9MICO</name>
<dbReference type="EMBL" id="CP054056">
    <property type="protein sequence ID" value="QKJ25069.1"/>
    <property type="molecule type" value="Genomic_DNA"/>
</dbReference>
<feature type="transmembrane region" description="Helical" evidence="1">
    <location>
        <begin position="30"/>
        <end position="50"/>
    </location>
</feature>
<evidence type="ECO:0000313" key="3">
    <source>
        <dbReference type="Proteomes" id="UP000501003"/>
    </source>
</evidence>
<dbReference type="RefSeq" id="WP_173493366.1">
    <property type="nucleotide sequence ID" value="NZ_CP054056.1"/>
</dbReference>
<keyword evidence="1" id="KW-0472">Membrane</keyword>
<evidence type="ECO:0000256" key="1">
    <source>
        <dbReference type="SAM" id="Phobius"/>
    </source>
</evidence>
<proteinExistence type="predicted"/>
<keyword evidence="1" id="KW-0812">Transmembrane</keyword>